<sequence>MITGGRHYATLAAMTEDAAFSAKPVFSVFNAALTPLVNLPGY</sequence>
<gene>
    <name evidence="1" type="ORF">GEOBRER4_n0761</name>
</gene>
<organism evidence="1 2">
    <name type="scientific">Citrifermentans bremense</name>
    <dbReference type="NCBI Taxonomy" id="60035"/>
    <lineage>
        <taxon>Bacteria</taxon>
        <taxon>Pseudomonadati</taxon>
        <taxon>Thermodesulfobacteriota</taxon>
        <taxon>Desulfuromonadia</taxon>
        <taxon>Geobacterales</taxon>
        <taxon>Geobacteraceae</taxon>
        <taxon>Citrifermentans</taxon>
    </lineage>
</organism>
<protein>
    <submittedName>
        <fullName evidence="1">Uncharacterized protein</fullName>
    </submittedName>
</protein>
<name>A0A7R7J013_9BACT</name>
<dbReference type="EMBL" id="AP023213">
    <property type="protein sequence ID" value="BCO11205.1"/>
    <property type="molecule type" value="Genomic_DNA"/>
</dbReference>
<accession>A0A7R7J013</accession>
<evidence type="ECO:0000313" key="2">
    <source>
        <dbReference type="Proteomes" id="UP000515472"/>
    </source>
</evidence>
<evidence type="ECO:0000313" key="1">
    <source>
        <dbReference type="EMBL" id="BCO11205.1"/>
    </source>
</evidence>
<reference evidence="1 2" key="1">
    <citation type="submission" date="2020-06" db="EMBL/GenBank/DDBJ databases">
        <title>Interaction of electrochemicaly active bacteria, Geobacter bremensis R4 on different carbon anode.</title>
        <authorList>
            <person name="Meng L."/>
            <person name="Yoshida N."/>
        </authorList>
    </citation>
    <scope>NUCLEOTIDE SEQUENCE [LARGE SCALE GENOMIC DNA]</scope>
    <source>
        <strain evidence="1 2">R4</strain>
    </source>
</reference>
<dbReference type="AlphaFoldDB" id="A0A7R7J013"/>
<keyword evidence="2" id="KW-1185">Reference proteome</keyword>
<dbReference type="Proteomes" id="UP000515472">
    <property type="component" value="Chromosome"/>
</dbReference>
<proteinExistence type="predicted"/>